<evidence type="ECO:0000313" key="3">
    <source>
        <dbReference type="Proteomes" id="UP001362999"/>
    </source>
</evidence>
<accession>A0AAW0C303</accession>
<gene>
    <name evidence="2" type="ORF">R3P38DRAFT_788904</name>
</gene>
<keyword evidence="3" id="KW-1185">Reference proteome</keyword>
<dbReference type="EMBL" id="JAWWNJ010000023">
    <property type="protein sequence ID" value="KAK7033239.1"/>
    <property type="molecule type" value="Genomic_DNA"/>
</dbReference>
<comment type="caution">
    <text evidence="2">The sequence shown here is derived from an EMBL/GenBank/DDBJ whole genome shotgun (WGS) entry which is preliminary data.</text>
</comment>
<evidence type="ECO:0000313" key="2">
    <source>
        <dbReference type="EMBL" id="KAK7033239.1"/>
    </source>
</evidence>
<name>A0AAW0C303_9AGAR</name>
<keyword evidence="1" id="KW-0812">Transmembrane</keyword>
<evidence type="ECO:0000256" key="1">
    <source>
        <dbReference type="SAM" id="Phobius"/>
    </source>
</evidence>
<keyword evidence="1" id="KW-0472">Membrane</keyword>
<reference evidence="2 3" key="1">
    <citation type="journal article" date="2024" name="J Genomics">
        <title>Draft genome sequencing and assembly of Favolaschia claudopus CIRM-BRFM 2984 isolated from oak limbs.</title>
        <authorList>
            <person name="Navarro D."/>
            <person name="Drula E."/>
            <person name="Chaduli D."/>
            <person name="Cazenave R."/>
            <person name="Ahrendt S."/>
            <person name="Wang J."/>
            <person name="Lipzen A."/>
            <person name="Daum C."/>
            <person name="Barry K."/>
            <person name="Grigoriev I.V."/>
            <person name="Favel A."/>
            <person name="Rosso M.N."/>
            <person name="Martin F."/>
        </authorList>
    </citation>
    <scope>NUCLEOTIDE SEQUENCE [LARGE SCALE GENOMIC DNA]</scope>
    <source>
        <strain evidence="2 3">CIRM-BRFM 2984</strain>
    </source>
</reference>
<protein>
    <submittedName>
        <fullName evidence="2">Uncharacterized protein</fullName>
    </submittedName>
</protein>
<organism evidence="2 3">
    <name type="scientific">Favolaschia claudopus</name>
    <dbReference type="NCBI Taxonomy" id="2862362"/>
    <lineage>
        <taxon>Eukaryota</taxon>
        <taxon>Fungi</taxon>
        <taxon>Dikarya</taxon>
        <taxon>Basidiomycota</taxon>
        <taxon>Agaricomycotina</taxon>
        <taxon>Agaricomycetes</taxon>
        <taxon>Agaricomycetidae</taxon>
        <taxon>Agaricales</taxon>
        <taxon>Marasmiineae</taxon>
        <taxon>Mycenaceae</taxon>
        <taxon>Favolaschia</taxon>
    </lineage>
</organism>
<dbReference type="AlphaFoldDB" id="A0AAW0C303"/>
<sequence length="215" mass="24581">MKKYSCPPALVVLYIPSIELSIPFLHSIPFSPHYSTVPDRFASMRTCTTKNGVVITTPRHTSKYDTPHPAITSNFGSYLQTSAAQNPLIPSPDILAFCYNYRDSLGCSPSCYRCFVFVLVILLTSTYNLPTYYAVRIRLFGLVRLICSVRFSKLRVHHDLVAGERIGMDASSEYSRRSVRCCLHSCKSQRRGFYRCRPMKADYPKWARELLQDQN</sequence>
<feature type="transmembrane region" description="Helical" evidence="1">
    <location>
        <begin position="115"/>
        <end position="135"/>
    </location>
</feature>
<proteinExistence type="predicted"/>
<keyword evidence="1" id="KW-1133">Transmembrane helix</keyword>
<dbReference type="Proteomes" id="UP001362999">
    <property type="component" value="Unassembled WGS sequence"/>
</dbReference>